<dbReference type="OrthoDB" id="9807941at2"/>
<dbReference type="EMBL" id="VNIM01000011">
    <property type="protein sequence ID" value="TVV76357.1"/>
    <property type="molecule type" value="Genomic_DNA"/>
</dbReference>
<sequence length="152" mass="15927">MLLIVFITLVVAAAFLFLFRRRDTGSTTDTTPLGSDAEGHGAVDGAAAAIEDVVDQFLGVDSHPALPEATGPADPLTQIKGLGPKAQAQLNTLGIHRYDQLAALDEAQVATVDAGMGTFRGRILKDQWVDQARHLAKGDTAGFEAKFGKLGG</sequence>
<gene>
    <name evidence="1" type="ORF">FOY91_04720</name>
</gene>
<protein>
    <submittedName>
        <fullName evidence="1">Uncharacterized protein</fullName>
    </submittedName>
</protein>
<reference evidence="1 2" key="1">
    <citation type="submission" date="2019-07" db="EMBL/GenBank/DDBJ databases">
        <title>Sphingomonas solaris sp. nov., isolated from a solar panel from Boston, Massachusetts.</title>
        <authorList>
            <person name="Tanner K."/>
            <person name="Pascual J."/>
            <person name="Mancuso C."/>
            <person name="Pereto J."/>
            <person name="Khalil A."/>
            <person name="Vilanova C."/>
        </authorList>
    </citation>
    <scope>NUCLEOTIDE SEQUENCE [LARGE SCALE GENOMIC DNA]</scope>
    <source>
        <strain evidence="1 2">R4DWN</strain>
    </source>
</reference>
<comment type="caution">
    <text evidence="1">The sequence shown here is derived from an EMBL/GenBank/DDBJ whole genome shotgun (WGS) entry which is preliminary data.</text>
</comment>
<evidence type="ECO:0000313" key="2">
    <source>
        <dbReference type="Proteomes" id="UP000318681"/>
    </source>
</evidence>
<name>A0A558RAF8_9SPHN</name>
<dbReference type="Gene3D" id="1.10.150.20">
    <property type="entry name" value="5' to 3' exonuclease, C-terminal subdomain"/>
    <property type="match status" value="1"/>
</dbReference>
<proteinExistence type="predicted"/>
<evidence type="ECO:0000313" key="1">
    <source>
        <dbReference type="EMBL" id="TVV76357.1"/>
    </source>
</evidence>
<keyword evidence="2" id="KW-1185">Reference proteome</keyword>
<accession>A0A558RAF8</accession>
<organism evidence="1 2">
    <name type="scientific">Alterirhizorhabdus solaris</name>
    <dbReference type="NCBI Taxonomy" id="2529389"/>
    <lineage>
        <taxon>Bacteria</taxon>
        <taxon>Pseudomonadati</taxon>
        <taxon>Pseudomonadota</taxon>
        <taxon>Alphaproteobacteria</taxon>
        <taxon>Sphingomonadales</taxon>
        <taxon>Rhizorhabdaceae</taxon>
        <taxon>Alterirhizorhabdus</taxon>
    </lineage>
</organism>
<dbReference type="Proteomes" id="UP000318681">
    <property type="component" value="Unassembled WGS sequence"/>
</dbReference>
<dbReference type="AlphaFoldDB" id="A0A558RAF8"/>